<evidence type="ECO:0008006" key="12">
    <source>
        <dbReference type="Google" id="ProtNLM"/>
    </source>
</evidence>
<dbReference type="Proteomes" id="UP000032534">
    <property type="component" value="Unassembled WGS sequence"/>
</dbReference>
<comment type="caution">
    <text evidence="10">The sequence shown here is derived from an EMBL/GenBank/DDBJ whole genome shotgun (WGS) entry which is preliminary data.</text>
</comment>
<dbReference type="SUPFAM" id="SSF58104">
    <property type="entry name" value="Methyl-accepting chemotaxis protein (MCP) signaling domain"/>
    <property type="match status" value="1"/>
</dbReference>
<keyword evidence="4 6" id="KW-0807">Transducer</keyword>
<gene>
    <name evidence="10" type="ORF">QD47_08635</name>
</gene>
<evidence type="ECO:0000313" key="10">
    <source>
        <dbReference type="EMBL" id="KJD46034.1"/>
    </source>
</evidence>
<evidence type="ECO:0000259" key="9">
    <source>
        <dbReference type="PROSITE" id="PS50885"/>
    </source>
</evidence>
<comment type="subcellular location">
    <subcellularLocation>
        <location evidence="1">Cell membrane</location>
    </subcellularLocation>
</comment>
<dbReference type="SMART" id="SM00304">
    <property type="entry name" value="HAMP"/>
    <property type="match status" value="1"/>
</dbReference>
<feature type="domain" description="HAMP" evidence="9">
    <location>
        <begin position="216"/>
        <end position="268"/>
    </location>
</feature>
<feature type="domain" description="Methyl-accepting transducer" evidence="8">
    <location>
        <begin position="287"/>
        <end position="523"/>
    </location>
</feature>
<sequence length="575" mass="61129">MNSLLSRMVLFFSGLIVIGGAILGFTLYQSSSELVENSMGQQAKAVAERAAAMINVDKYTDIKPVAGGENAYFNELRDQLNELKEANGFKYLYTLGKVEDGGQASYVYIVDGVAASTAKEDYSPLGTPENNAYPGMLHTFETGEASIGDLTKDEYGATVSAYVPIKGKDGSITGVVGADLDATEVYKLMETSRRTMLIVAAIVLVVCILLVFALAKYLTRPLLRLTKDVAKVGEGDLTVVIDTNRKDEIGHLASAFGVLVTDTRTVIEGIGKGSDQILSSSGDVYNHAHVTAEASRDISIHIKEAAVGAETQVLQAMEMNKGMEDMTSSMHRIAQSAAIVADLSQETTENAHQGNEAIVRAVDQMKSIVDSTAAMAAATKQLEEHSVEIGEVLSLMTDIAGQTNLLALNAAIEAARAGEHGRGFAVVAEQVRKLATQSQSSSAVIAGIITSVQQQTSELSKRMEGSALEARVGMDIVNVAGQSFGHIHSGLERITTQLQEVSAASEEITSVSEEVAASVDQMEGISRHAAEHFHLIAEASDGQLTSMEGVSQSAESLKEMSAELRQLIGRFKVTG</sequence>
<dbReference type="PATRIC" id="fig|159743.3.peg.1892"/>
<evidence type="ECO:0000259" key="8">
    <source>
        <dbReference type="PROSITE" id="PS50111"/>
    </source>
</evidence>
<dbReference type="PROSITE" id="PS50111">
    <property type="entry name" value="CHEMOTAXIS_TRANSDUC_2"/>
    <property type="match status" value="1"/>
</dbReference>
<dbReference type="Pfam" id="PF00015">
    <property type="entry name" value="MCPsignal"/>
    <property type="match status" value="1"/>
</dbReference>
<evidence type="ECO:0000256" key="4">
    <source>
        <dbReference type="ARBA" id="ARBA00023224"/>
    </source>
</evidence>
<dbReference type="Pfam" id="PF00672">
    <property type="entry name" value="HAMP"/>
    <property type="match status" value="1"/>
</dbReference>
<dbReference type="RefSeq" id="WP_044645748.1">
    <property type="nucleotide sequence ID" value="NZ_JTHP01000012.1"/>
</dbReference>
<organism evidence="10 11">
    <name type="scientific">Paenibacillus terrae</name>
    <dbReference type="NCBI Taxonomy" id="159743"/>
    <lineage>
        <taxon>Bacteria</taxon>
        <taxon>Bacillati</taxon>
        <taxon>Bacillota</taxon>
        <taxon>Bacilli</taxon>
        <taxon>Bacillales</taxon>
        <taxon>Paenibacillaceae</taxon>
        <taxon>Paenibacillus</taxon>
    </lineage>
</organism>
<dbReference type="InterPro" id="IPR004089">
    <property type="entry name" value="MCPsignal_dom"/>
</dbReference>
<feature type="transmembrane region" description="Helical" evidence="7">
    <location>
        <begin position="196"/>
        <end position="218"/>
    </location>
</feature>
<dbReference type="EMBL" id="JTHP01000012">
    <property type="protein sequence ID" value="KJD46034.1"/>
    <property type="molecule type" value="Genomic_DNA"/>
</dbReference>
<accession>A0A0D7X464</accession>
<comment type="similarity">
    <text evidence="5">Belongs to the methyl-accepting chemotaxis (MCP) protein family.</text>
</comment>
<name>A0A0D7X464_9BACL</name>
<keyword evidence="11" id="KW-1185">Reference proteome</keyword>
<protein>
    <recommendedName>
        <fullName evidence="12">Methyl-accepting chemotaxis protein</fullName>
    </recommendedName>
</protein>
<reference evidence="10 11" key="1">
    <citation type="submission" date="2014-11" db="EMBL/GenBank/DDBJ databases">
        <title>Draft Genome Sequences of Paenibacillus polymyxa NRRL B-30509 and Paenibacillus terrae NRRL B-30644, Strains from a Poultry Environment that Produce Tridecaptin A and Paenicidins.</title>
        <authorList>
            <person name="van Belkum M.J."/>
            <person name="Lohans C.T."/>
            <person name="Vederas J.C."/>
        </authorList>
    </citation>
    <scope>NUCLEOTIDE SEQUENCE [LARGE SCALE GENOMIC DNA]</scope>
    <source>
        <strain evidence="10 11">NRRL B-30644</strain>
    </source>
</reference>
<dbReference type="PANTHER" id="PTHR32089:SF112">
    <property type="entry name" value="LYSOZYME-LIKE PROTEIN-RELATED"/>
    <property type="match status" value="1"/>
</dbReference>
<dbReference type="Gene3D" id="6.10.340.10">
    <property type="match status" value="1"/>
</dbReference>
<dbReference type="GO" id="GO:0005886">
    <property type="term" value="C:plasma membrane"/>
    <property type="evidence" value="ECO:0007669"/>
    <property type="project" value="UniProtKB-SubCell"/>
</dbReference>
<dbReference type="CDD" id="cd11386">
    <property type="entry name" value="MCP_signal"/>
    <property type="match status" value="1"/>
</dbReference>
<evidence type="ECO:0000256" key="2">
    <source>
        <dbReference type="ARBA" id="ARBA00022475"/>
    </source>
</evidence>
<dbReference type="OrthoDB" id="369835at2"/>
<evidence type="ECO:0000256" key="5">
    <source>
        <dbReference type="ARBA" id="ARBA00029447"/>
    </source>
</evidence>
<dbReference type="GO" id="GO:0007165">
    <property type="term" value="P:signal transduction"/>
    <property type="evidence" value="ECO:0007669"/>
    <property type="project" value="UniProtKB-KW"/>
</dbReference>
<keyword evidence="2" id="KW-1003">Cell membrane</keyword>
<dbReference type="PROSITE" id="PS50885">
    <property type="entry name" value="HAMP"/>
    <property type="match status" value="1"/>
</dbReference>
<dbReference type="CDD" id="cd18773">
    <property type="entry name" value="PDC1_HK_sensor"/>
    <property type="match status" value="1"/>
</dbReference>
<evidence type="ECO:0000256" key="3">
    <source>
        <dbReference type="ARBA" id="ARBA00023136"/>
    </source>
</evidence>
<dbReference type="InterPro" id="IPR003660">
    <property type="entry name" value="HAMP_dom"/>
</dbReference>
<dbReference type="Gene3D" id="1.10.287.950">
    <property type="entry name" value="Methyl-accepting chemotaxis protein"/>
    <property type="match status" value="1"/>
</dbReference>
<dbReference type="SMART" id="SM00283">
    <property type="entry name" value="MA"/>
    <property type="match status" value="1"/>
</dbReference>
<evidence type="ECO:0000256" key="7">
    <source>
        <dbReference type="SAM" id="Phobius"/>
    </source>
</evidence>
<evidence type="ECO:0000256" key="1">
    <source>
        <dbReference type="ARBA" id="ARBA00004236"/>
    </source>
</evidence>
<keyword evidence="3 7" id="KW-0472">Membrane</keyword>
<keyword evidence="7" id="KW-1133">Transmembrane helix</keyword>
<keyword evidence="7" id="KW-0812">Transmembrane</keyword>
<evidence type="ECO:0000313" key="11">
    <source>
        <dbReference type="Proteomes" id="UP000032534"/>
    </source>
</evidence>
<proteinExistence type="inferred from homology"/>
<feature type="transmembrane region" description="Helical" evidence="7">
    <location>
        <begin position="6"/>
        <end position="28"/>
    </location>
</feature>
<dbReference type="CDD" id="cd06225">
    <property type="entry name" value="HAMP"/>
    <property type="match status" value="1"/>
</dbReference>
<dbReference type="AlphaFoldDB" id="A0A0D7X464"/>
<dbReference type="PANTHER" id="PTHR32089">
    <property type="entry name" value="METHYL-ACCEPTING CHEMOTAXIS PROTEIN MCPB"/>
    <property type="match status" value="1"/>
</dbReference>
<evidence type="ECO:0000256" key="6">
    <source>
        <dbReference type="PROSITE-ProRule" id="PRU00284"/>
    </source>
</evidence>